<evidence type="ECO:0000256" key="1">
    <source>
        <dbReference type="ARBA" id="ARBA00022679"/>
    </source>
</evidence>
<dbReference type="Pfam" id="PF00294">
    <property type="entry name" value="PfkB"/>
    <property type="match status" value="1"/>
</dbReference>
<gene>
    <name evidence="4" type="ORF">GIS00_26400</name>
</gene>
<keyword evidence="1" id="KW-0808">Transferase</keyword>
<dbReference type="GO" id="GO:0016301">
    <property type="term" value="F:kinase activity"/>
    <property type="evidence" value="ECO:0007669"/>
    <property type="project" value="UniProtKB-KW"/>
</dbReference>
<evidence type="ECO:0000259" key="3">
    <source>
        <dbReference type="Pfam" id="PF00294"/>
    </source>
</evidence>
<dbReference type="PANTHER" id="PTHR10584">
    <property type="entry name" value="SUGAR KINASE"/>
    <property type="match status" value="1"/>
</dbReference>
<name>A0A7K1FTL9_9ACTN</name>
<dbReference type="EMBL" id="WLYK01000020">
    <property type="protein sequence ID" value="MTD17468.1"/>
    <property type="molecule type" value="Genomic_DNA"/>
</dbReference>
<dbReference type="InterPro" id="IPR029056">
    <property type="entry name" value="Ribokinase-like"/>
</dbReference>
<evidence type="ECO:0000313" key="5">
    <source>
        <dbReference type="Proteomes" id="UP000460221"/>
    </source>
</evidence>
<proteinExistence type="predicted"/>
<reference evidence="4 5" key="1">
    <citation type="submission" date="2019-11" db="EMBL/GenBank/DDBJ databases">
        <authorList>
            <person name="Jiang L.-Q."/>
        </authorList>
    </citation>
    <scope>NUCLEOTIDE SEQUENCE [LARGE SCALE GENOMIC DNA]</scope>
    <source>
        <strain evidence="4 5">YIM 132087</strain>
    </source>
</reference>
<dbReference type="Proteomes" id="UP000460221">
    <property type="component" value="Unassembled WGS sequence"/>
</dbReference>
<dbReference type="AlphaFoldDB" id="A0A7K1FTL9"/>
<accession>A0A7K1FTL9</accession>
<dbReference type="PANTHER" id="PTHR10584:SF167">
    <property type="entry name" value="PFKB DOMAIN PROTEIN"/>
    <property type="match status" value="1"/>
</dbReference>
<feature type="domain" description="Carbohydrate kinase PfkB" evidence="3">
    <location>
        <begin position="22"/>
        <end position="298"/>
    </location>
</feature>
<comment type="caution">
    <text evidence="4">The sequence shown here is derived from an EMBL/GenBank/DDBJ whole genome shotgun (WGS) entry which is preliminary data.</text>
</comment>
<dbReference type="Gene3D" id="3.40.1190.20">
    <property type="match status" value="1"/>
</dbReference>
<evidence type="ECO:0000313" key="4">
    <source>
        <dbReference type="EMBL" id="MTD17468.1"/>
    </source>
</evidence>
<keyword evidence="2 4" id="KW-0418">Kinase</keyword>
<dbReference type="RefSeq" id="WP_154771460.1">
    <property type="nucleotide sequence ID" value="NZ_WLYK01000020.1"/>
</dbReference>
<protein>
    <submittedName>
        <fullName evidence="4">Sugar kinase</fullName>
    </submittedName>
</protein>
<evidence type="ECO:0000256" key="2">
    <source>
        <dbReference type="ARBA" id="ARBA00022777"/>
    </source>
</evidence>
<keyword evidence="5" id="KW-1185">Reference proteome</keyword>
<dbReference type="SUPFAM" id="SSF53613">
    <property type="entry name" value="Ribokinase-like"/>
    <property type="match status" value="1"/>
</dbReference>
<organism evidence="4 5">
    <name type="scientific">Nakamurella alba</name>
    <dbReference type="NCBI Taxonomy" id="2665158"/>
    <lineage>
        <taxon>Bacteria</taxon>
        <taxon>Bacillati</taxon>
        <taxon>Actinomycetota</taxon>
        <taxon>Actinomycetes</taxon>
        <taxon>Nakamurellales</taxon>
        <taxon>Nakamurellaceae</taxon>
        <taxon>Nakamurella</taxon>
    </lineage>
</organism>
<sequence length="315" mass="32147">MTTARLISAASILVDQRMRVPRPPERGGDVLAGAVDLRVAGGFNLMVAAVRQGVDVVHAGTAGTGPYGDLVRNTLRRNGIDAPLLPDPRGDTGICVILVDDGAEKTMVTAPGVEAQLPRHRLDGIPLRTGDLVAISGYDLVYPEMAPVLAGWVGDLPDGIGVVFDPGPLLDEINSDHLDVVLQKTEVLSLTVREAGVLAGAEVGMDAAGLRTLRRSRGLAGRTLLVIRDGERGCAAGTAGEQYVVAPPRVGAVDATGAGDVFTGVLAAGLLQGRSVGEAVARACAAGAFAVTGYGGDAAPTPAEIDELSAGVRIS</sequence>
<dbReference type="InterPro" id="IPR011611">
    <property type="entry name" value="PfkB_dom"/>
</dbReference>